<reference evidence="3" key="1">
    <citation type="journal article" date="2016" name="Nature">
        <title>Genome evolution in the allotetraploid frog Xenopus laevis.</title>
        <authorList>
            <person name="Session A.M."/>
            <person name="Uno Y."/>
            <person name="Kwon T."/>
            <person name="Chapman J.A."/>
            <person name="Toyoda A."/>
            <person name="Takahashi S."/>
            <person name="Fukui A."/>
            <person name="Hikosaka A."/>
            <person name="Suzuki A."/>
            <person name="Kondo M."/>
            <person name="van Heeringen S.J."/>
            <person name="Quigley I."/>
            <person name="Heinz S."/>
            <person name="Ogino H."/>
            <person name="Ochi H."/>
            <person name="Hellsten U."/>
            <person name="Lyons J.B."/>
            <person name="Simakov O."/>
            <person name="Putnam N."/>
            <person name="Stites J."/>
            <person name="Kuroki Y."/>
            <person name="Tanaka T."/>
            <person name="Michiue T."/>
            <person name="Watanabe M."/>
            <person name="Bogdanovic O."/>
            <person name="Lister R."/>
            <person name="Georgiou G."/>
            <person name="Paranjpe S.S."/>
            <person name="van Kruijsbergen I."/>
            <person name="Shu S."/>
            <person name="Carlson J."/>
            <person name="Kinoshita T."/>
            <person name="Ohta Y."/>
            <person name="Mawaribuchi S."/>
            <person name="Jenkins J."/>
            <person name="Grimwood J."/>
            <person name="Schmutz J."/>
            <person name="Mitros T."/>
            <person name="Mozaffari S.V."/>
            <person name="Suzuki Y."/>
            <person name="Haramoto Y."/>
            <person name="Yamamoto T.S."/>
            <person name="Takagi C."/>
            <person name="Heald R."/>
            <person name="Miller K."/>
            <person name="Haudenschild C."/>
            <person name="Kitzman J."/>
            <person name="Nakayama T."/>
            <person name="Izutsu Y."/>
            <person name="Robert J."/>
            <person name="Fortriede J."/>
            <person name="Burns K."/>
            <person name="Lotay V."/>
            <person name="Karimi K."/>
            <person name="Yasuoka Y."/>
            <person name="Dichmann D.S."/>
            <person name="Flajnik M.F."/>
            <person name="Houston D.W."/>
            <person name="Shendure J."/>
            <person name="DuPasquier L."/>
            <person name="Vize P.D."/>
            <person name="Zorn A.M."/>
            <person name="Ito M."/>
            <person name="Marcotte E.M."/>
            <person name="Wallingford J.B."/>
            <person name="Ito Y."/>
            <person name="Asashima M."/>
            <person name="Ueno N."/>
            <person name="Matsuda Y."/>
            <person name="Veenstra G.J."/>
            <person name="Fujiyama A."/>
            <person name="Harland R.M."/>
            <person name="Taira M."/>
            <person name="Rokhsar D.S."/>
        </authorList>
    </citation>
    <scope>NUCLEOTIDE SEQUENCE [LARGE SCALE GENOMIC DNA]</scope>
    <source>
        <strain evidence="3">J</strain>
    </source>
</reference>
<evidence type="ECO:0000313" key="3">
    <source>
        <dbReference type="Proteomes" id="UP000694892"/>
    </source>
</evidence>
<name>A0A974CYK0_XENLA</name>
<feature type="transmembrane region" description="Helical" evidence="1">
    <location>
        <begin position="88"/>
        <end position="108"/>
    </location>
</feature>
<dbReference type="AlphaFoldDB" id="A0A974CYK0"/>
<sequence>MKSGLVGSDNEKADELSGQICIDYCPVLASFQPSCLLLFRHKVSGNHSLRDWALKLQNKIKMIYFDFADLDPTRRLGLERRGSCACLYWVKMTVLSSFSYCMLFVLFFNTLHFTAKRFRNLLRIFYNLVLLTLLIVHIKLLPNNHYLLACSSRSINFGMLSMKCDVTVELNVAIGKGMGFFFMSG</sequence>
<keyword evidence="1" id="KW-1133">Transmembrane helix</keyword>
<gene>
    <name evidence="2" type="ORF">XELAEV_18027872mg</name>
</gene>
<keyword evidence="1" id="KW-0472">Membrane</keyword>
<accession>A0A974CYK0</accession>
<dbReference type="Proteomes" id="UP000694892">
    <property type="component" value="Chromosome 5L"/>
</dbReference>
<evidence type="ECO:0000256" key="1">
    <source>
        <dbReference type="SAM" id="Phobius"/>
    </source>
</evidence>
<proteinExistence type="predicted"/>
<protein>
    <submittedName>
        <fullName evidence="2">Uncharacterized protein</fullName>
    </submittedName>
</protein>
<feature type="transmembrane region" description="Helical" evidence="1">
    <location>
        <begin position="120"/>
        <end position="138"/>
    </location>
</feature>
<keyword evidence="1" id="KW-0812">Transmembrane</keyword>
<dbReference type="EMBL" id="CM004474">
    <property type="protein sequence ID" value="OCT81060.1"/>
    <property type="molecule type" value="Genomic_DNA"/>
</dbReference>
<evidence type="ECO:0000313" key="2">
    <source>
        <dbReference type="EMBL" id="OCT81060.1"/>
    </source>
</evidence>
<organism evidence="2 3">
    <name type="scientific">Xenopus laevis</name>
    <name type="common">African clawed frog</name>
    <dbReference type="NCBI Taxonomy" id="8355"/>
    <lineage>
        <taxon>Eukaryota</taxon>
        <taxon>Metazoa</taxon>
        <taxon>Chordata</taxon>
        <taxon>Craniata</taxon>
        <taxon>Vertebrata</taxon>
        <taxon>Euteleostomi</taxon>
        <taxon>Amphibia</taxon>
        <taxon>Batrachia</taxon>
        <taxon>Anura</taxon>
        <taxon>Pipoidea</taxon>
        <taxon>Pipidae</taxon>
        <taxon>Xenopodinae</taxon>
        <taxon>Xenopus</taxon>
        <taxon>Xenopus</taxon>
    </lineage>
</organism>